<dbReference type="STRING" id="290397.Adeh_1802"/>
<sequence>MPDQTFAEIELRGDLALDERYADAVRAAGIKDGGPVLQLRDVLAQLERASRDRAVGAVLLVVDSLGGSSWAGLALCEALRCLSEDGVRVVAHVAGTAGSAAAVAILGADVVTAAPGAVIHPHGLCIPAAAVQPGGTRAALEVLEADAWLNAGLLSTRTLGRPEDIACWLDHPGEELAAARAVAVGYADEVRDLEAARELARRLMAAPAQTERARKLEQLQVGEELEDAEAAARDIGAAILSALSCGILPELVARDVLCRWGRASRADAISAYARATRHLRLGASVVLLYAKLPTAIKQALGIFTTAKEVKRRHIVSGLRIFLRQGWQEIAKESGEFRHFDQQIDRDVRELFRSMQGFAPTIDVGDGTSGPALAALENAAGAALTAAASLRQQTIRFAAAPMMLIQKTVNAVTWYGAREQALEEGHANPIAYADSIVSMTQTGGGAKDLARVQRGHETWKLFTVMFSYRSVLYNLLTERTGKTGSARTMEIGARFWWLVFLPVVFEELLMGGIKDDEDEEDVARRVALEMALLPASTIPGIGDLAETTASGRQGRYAPWLDTLFRNAQVVHELVVDGDLETNDVKAVSDLVGMTMHLPTAALWNLGDFTDRLLAGELEEPVQDLFFRSPGRWE</sequence>
<organism evidence="1 2">
    <name type="scientific">Anaeromyxobacter dehalogenans (strain 2CP-C)</name>
    <dbReference type="NCBI Taxonomy" id="290397"/>
    <lineage>
        <taxon>Bacteria</taxon>
        <taxon>Pseudomonadati</taxon>
        <taxon>Myxococcota</taxon>
        <taxon>Myxococcia</taxon>
        <taxon>Myxococcales</taxon>
        <taxon>Cystobacterineae</taxon>
        <taxon>Anaeromyxobacteraceae</taxon>
        <taxon>Anaeromyxobacter</taxon>
    </lineage>
</organism>
<dbReference type="SUPFAM" id="SSF52096">
    <property type="entry name" value="ClpP/crotonase"/>
    <property type="match status" value="1"/>
</dbReference>
<dbReference type="HOGENOM" id="CLU_432558_0_0_7"/>
<proteinExistence type="predicted"/>
<accession>Q2IIU8</accession>
<dbReference type="EMBL" id="CP000251">
    <property type="protein sequence ID" value="ABC81575.1"/>
    <property type="molecule type" value="Genomic_DNA"/>
</dbReference>
<dbReference type="InterPro" id="IPR029045">
    <property type="entry name" value="ClpP/crotonase-like_dom_sf"/>
</dbReference>
<dbReference type="Proteomes" id="UP000001935">
    <property type="component" value="Chromosome"/>
</dbReference>
<protein>
    <submittedName>
        <fullName evidence="1">Uncharacterized protein</fullName>
    </submittedName>
</protein>
<dbReference type="AlphaFoldDB" id="Q2IIU8"/>
<evidence type="ECO:0000313" key="2">
    <source>
        <dbReference type="Proteomes" id="UP000001935"/>
    </source>
</evidence>
<dbReference type="KEGG" id="ade:Adeh_1802"/>
<name>Q2IIU8_ANADE</name>
<dbReference type="Gene3D" id="3.90.226.10">
    <property type="entry name" value="2-enoyl-CoA Hydratase, Chain A, domain 1"/>
    <property type="match status" value="1"/>
</dbReference>
<evidence type="ECO:0000313" key="1">
    <source>
        <dbReference type="EMBL" id="ABC81575.1"/>
    </source>
</evidence>
<reference evidence="1 2" key="1">
    <citation type="submission" date="2006-01" db="EMBL/GenBank/DDBJ databases">
        <title>Complete sequence of Anaeromyxobacter dehalogenans 2CP-C.</title>
        <authorList>
            <consortium name="US DOE Joint Genome Institute"/>
            <person name="Copeland A."/>
            <person name="Lucas S."/>
            <person name="Lapidus A."/>
            <person name="Barry K."/>
            <person name="Detter J.C."/>
            <person name="Glavina T."/>
            <person name="Hammon N."/>
            <person name="Israni S."/>
            <person name="Pitluck S."/>
            <person name="Brettin T."/>
            <person name="Bruce D."/>
            <person name="Han C."/>
            <person name="Tapia R."/>
            <person name="Gilna P."/>
            <person name="Kiss H."/>
            <person name="Schmutz J."/>
            <person name="Larimer F."/>
            <person name="Land M."/>
            <person name="Kyrpides N."/>
            <person name="Anderson I."/>
            <person name="Sanford R.A."/>
            <person name="Ritalahti K.M."/>
            <person name="Thomas H.S."/>
            <person name="Kirby J.R."/>
            <person name="Zhulin I.B."/>
            <person name="Loeffler F.E."/>
            <person name="Richardson P."/>
        </authorList>
    </citation>
    <scope>NUCLEOTIDE SEQUENCE [LARGE SCALE GENOMIC DNA]</scope>
    <source>
        <strain evidence="1 2">2CP-C</strain>
    </source>
</reference>
<dbReference type="RefSeq" id="WP_011420858.1">
    <property type="nucleotide sequence ID" value="NC_007760.1"/>
</dbReference>
<gene>
    <name evidence="1" type="ordered locus">Adeh_1802</name>
</gene>